<feature type="transmembrane region" description="Helical" evidence="5">
    <location>
        <begin position="94"/>
        <end position="112"/>
    </location>
</feature>
<dbReference type="PROSITE" id="PS51257">
    <property type="entry name" value="PROKAR_LIPOPROTEIN"/>
    <property type="match status" value="1"/>
</dbReference>
<dbReference type="RefSeq" id="WP_021478154.1">
    <property type="nucleotide sequence ID" value="NZ_AVPH01000265.1"/>
</dbReference>
<dbReference type="InterPro" id="IPR007016">
    <property type="entry name" value="O-antigen_ligase-rel_domated"/>
</dbReference>
<feature type="domain" description="O-antigen ligase-related" evidence="6">
    <location>
        <begin position="206"/>
        <end position="366"/>
    </location>
</feature>
<evidence type="ECO:0000256" key="4">
    <source>
        <dbReference type="ARBA" id="ARBA00023136"/>
    </source>
</evidence>
<reference evidence="9 10" key="1">
    <citation type="journal article" date="2013" name="Genome Announc.">
        <title>Genome Sequence of the Pigment-Producing Bacterium Pseudogulbenkiania ferrooxidans, Isolated from Loktak Lake.</title>
        <authorList>
            <person name="Puranik S."/>
            <person name="Talkal R."/>
            <person name="Qureshi A."/>
            <person name="Khardenavis A."/>
            <person name="Kapley A."/>
            <person name="Purohit H.J."/>
        </authorList>
    </citation>
    <scope>NUCLEOTIDE SEQUENCE [LARGE SCALE GENOMIC DNA]</scope>
    <source>
        <strain evidence="9 10">EGD-HP2</strain>
    </source>
</reference>
<evidence type="ECO:0000256" key="2">
    <source>
        <dbReference type="ARBA" id="ARBA00022692"/>
    </source>
</evidence>
<keyword evidence="2 5" id="KW-0812">Transmembrane</keyword>
<feature type="transmembrane region" description="Helical" evidence="5">
    <location>
        <begin position="40"/>
        <end position="58"/>
    </location>
</feature>
<dbReference type="Pfam" id="PF11846">
    <property type="entry name" value="Wzy_C_2"/>
    <property type="match status" value="1"/>
</dbReference>
<gene>
    <name evidence="9" type="ORF">O166_13050</name>
</gene>
<organism evidence="9 10">
    <name type="scientific">Pseudogulbenkiania ferrooxidans EGD-HP2</name>
    <dbReference type="NCBI Taxonomy" id="1388764"/>
    <lineage>
        <taxon>Bacteria</taxon>
        <taxon>Pseudomonadati</taxon>
        <taxon>Pseudomonadota</taxon>
        <taxon>Betaproteobacteria</taxon>
        <taxon>Neisseriales</taxon>
        <taxon>Chromobacteriaceae</taxon>
        <taxon>Pseudogulbenkiania</taxon>
    </lineage>
</organism>
<proteinExistence type="predicted"/>
<feature type="transmembrane region" description="Helical" evidence="5">
    <location>
        <begin position="359"/>
        <end position="378"/>
    </location>
</feature>
<feature type="domain" description="Virulence factor membrane-bound polymerase C-terminal" evidence="7">
    <location>
        <begin position="389"/>
        <end position="564"/>
    </location>
</feature>
<evidence type="ECO:0008006" key="11">
    <source>
        <dbReference type="Google" id="ProtNLM"/>
    </source>
</evidence>
<name>A0ABP2XIH4_9NEIS</name>
<feature type="transmembrane region" description="Helical" evidence="5">
    <location>
        <begin position="65"/>
        <end position="88"/>
    </location>
</feature>
<evidence type="ECO:0000256" key="1">
    <source>
        <dbReference type="ARBA" id="ARBA00004141"/>
    </source>
</evidence>
<dbReference type="EMBL" id="AVPH01000265">
    <property type="protein sequence ID" value="ERE03166.1"/>
    <property type="molecule type" value="Genomic_DNA"/>
</dbReference>
<dbReference type="Pfam" id="PF04932">
    <property type="entry name" value="Wzy_C"/>
    <property type="match status" value="1"/>
</dbReference>
<evidence type="ECO:0000259" key="6">
    <source>
        <dbReference type="Pfam" id="PF04932"/>
    </source>
</evidence>
<evidence type="ECO:0000256" key="5">
    <source>
        <dbReference type="SAM" id="Phobius"/>
    </source>
</evidence>
<feature type="transmembrane region" description="Helical" evidence="5">
    <location>
        <begin position="12"/>
        <end position="34"/>
    </location>
</feature>
<dbReference type="PANTHER" id="PTHR37422">
    <property type="entry name" value="TEICHURONIC ACID BIOSYNTHESIS PROTEIN TUAE"/>
    <property type="match status" value="1"/>
</dbReference>
<dbReference type="Pfam" id="PF15864">
    <property type="entry name" value="PglL_A"/>
    <property type="match status" value="1"/>
</dbReference>
<feature type="domain" description="Protein glycosylation ligase" evidence="8">
    <location>
        <begin position="167"/>
        <end position="191"/>
    </location>
</feature>
<evidence type="ECO:0000313" key="9">
    <source>
        <dbReference type="EMBL" id="ERE03166.1"/>
    </source>
</evidence>
<evidence type="ECO:0000256" key="3">
    <source>
        <dbReference type="ARBA" id="ARBA00022989"/>
    </source>
</evidence>
<keyword evidence="4 5" id="KW-0472">Membrane</keyword>
<dbReference type="InterPro" id="IPR031726">
    <property type="entry name" value="PglL_A"/>
</dbReference>
<dbReference type="InterPro" id="IPR021797">
    <property type="entry name" value="Wzy_C_2"/>
</dbReference>
<protein>
    <recommendedName>
        <fullName evidence="11">Polymerase</fullName>
    </recommendedName>
</protein>
<sequence>MLEREKLDEREAAWPVFLLFFGCLILPFFNYARYMPLQDWWTDAIVVASVGVAALFMISCQRRNLIIPASMVFLLLLTVFISFGNTLLLDNARMGGEVVASLVAMSLLAFFLSNRVRLSRPDVCVVLAVIMVLGAGIQALLGMTQALGLAALGHGMVLYDPLAPTAIVGNVGQRNQYAQYLCWGILAGCYLYGRNRLRALLGIPLLLGLVLLVTWTGARLPLAYFLGVMFLAWFWLRRSSGSECVQRMIVALVISTLLLAVAQLFNHEIIYFLNKFGFPITAQSGSERMLEGGFGARRRVEWTKAWQVFLEHPWLGVGVGRYAAQSVWLETFGGLPKVPESVLFTQCHNLIFQLLAETGWIGTLCVSSGLLVCLSPFFGRGQQSSENLMLLSIALMILSHSMFEFPLWYLPFLGMLVIVCTLGPAPSWRLRVRTRALGIFSAMSGALMLAHVLFGVAIFWRLLNYAAPGGVAQENIQRVDYIEKVGLNPMWSKSTDLILSNYLTPDKRHLDVQLPFYERLARDQPYVAVMLRLSICRALAGQPQGAGEALAQAIANYPDEVPKFVFTLQGWGEPEIEPLRVMALRAAQAYQEHGANTDAGRLAAVMTVASPVTRKTLF</sequence>
<feature type="transmembrane region" description="Helical" evidence="5">
    <location>
        <begin position="437"/>
        <end position="460"/>
    </location>
</feature>
<comment type="caution">
    <text evidence="9">The sequence shown here is derived from an EMBL/GenBank/DDBJ whole genome shotgun (WGS) entry which is preliminary data.</text>
</comment>
<feature type="transmembrane region" description="Helical" evidence="5">
    <location>
        <begin position="124"/>
        <end position="157"/>
    </location>
</feature>
<comment type="subcellular location">
    <subcellularLocation>
        <location evidence="1">Membrane</location>
        <topology evidence="1">Multi-pass membrane protein</topology>
    </subcellularLocation>
</comment>
<keyword evidence="3 5" id="KW-1133">Transmembrane helix</keyword>
<evidence type="ECO:0000259" key="8">
    <source>
        <dbReference type="Pfam" id="PF15864"/>
    </source>
</evidence>
<dbReference type="PANTHER" id="PTHR37422:SF21">
    <property type="entry name" value="EXOQ-LIKE PROTEIN"/>
    <property type="match status" value="1"/>
</dbReference>
<evidence type="ECO:0000259" key="7">
    <source>
        <dbReference type="Pfam" id="PF11846"/>
    </source>
</evidence>
<keyword evidence="10" id="KW-1185">Reference proteome</keyword>
<feature type="transmembrane region" description="Helical" evidence="5">
    <location>
        <begin position="221"/>
        <end position="236"/>
    </location>
</feature>
<dbReference type="InterPro" id="IPR051533">
    <property type="entry name" value="WaaL-like"/>
</dbReference>
<evidence type="ECO:0000313" key="10">
    <source>
        <dbReference type="Proteomes" id="UP000016426"/>
    </source>
</evidence>
<feature type="transmembrane region" description="Helical" evidence="5">
    <location>
        <begin position="248"/>
        <end position="265"/>
    </location>
</feature>
<feature type="transmembrane region" description="Helical" evidence="5">
    <location>
        <begin position="199"/>
        <end position="215"/>
    </location>
</feature>
<accession>A0ABP2XIH4</accession>
<feature type="transmembrane region" description="Helical" evidence="5">
    <location>
        <begin position="408"/>
        <end position="425"/>
    </location>
</feature>
<feature type="transmembrane region" description="Helical" evidence="5">
    <location>
        <begin position="385"/>
        <end position="402"/>
    </location>
</feature>
<dbReference type="Proteomes" id="UP000016426">
    <property type="component" value="Unassembled WGS sequence"/>
</dbReference>